<gene>
    <name evidence="1" type="ORF">L3Q82_005191</name>
</gene>
<organism evidence="1 2">
    <name type="scientific">Scortum barcoo</name>
    <name type="common">barcoo grunter</name>
    <dbReference type="NCBI Taxonomy" id="214431"/>
    <lineage>
        <taxon>Eukaryota</taxon>
        <taxon>Metazoa</taxon>
        <taxon>Chordata</taxon>
        <taxon>Craniata</taxon>
        <taxon>Vertebrata</taxon>
        <taxon>Euteleostomi</taxon>
        <taxon>Actinopterygii</taxon>
        <taxon>Neopterygii</taxon>
        <taxon>Teleostei</taxon>
        <taxon>Neoteleostei</taxon>
        <taxon>Acanthomorphata</taxon>
        <taxon>Eupercaria</taxon>
        <taxon>Centrarchiformes</taxon>
        <taxon>Terapontoidei</taxon>
        <taxon>Terapontidae</taxon>
        <taxon>Scortum</taxon>
    </lineage>
</organism>
<evidence type="ECO:0000313" key="1">
    <source>
        <dbReference type="EMBL" id="KAI3352429.1"/>
    </source>
</evidence>
<comment type="caution">
    <text evidence="1">The sequence shown here is derived from an EMBL/GenBank/DDBJ whole genome shotgun (WGS) entry which is preliminary data.</text>
</comment>
<proteinExistence type="predicted"/>
<keyword evidence="2" id="KW-1185">Reference proteome</keyword>
<protein>
    <submittedName>
        <fullName evidence="1">Uncharacterized protein</fullName>
    </submittedName>
</protein>
<dbReference type="EMBL" id="CM041553">
    <property type="protein sequence ID" value="KAI3352429.1"/>
    <property type="molecule type" value="Genomic_DNA"/>
</dbReference>
<reference evidence="1" key="1">
    <citation type="submission" date="2022-04" db="EMBL/GenBank/DDBJ databases">
        <title>Jade perch genome.</title>
        <authorList>
            <person name="Chao B."/>
        </authorList>
    </citation>
    <scope>NUCLEOTIDE SEQUENCE</scope>
    <source>
        <strain evidence="1">CB-2022</strain>
    </source>
</reference>
<sequence>MRLKVGFLLRSLLIIGTFLGLVVLWSSLSPKPNDENPFGKRDDSLLPKGDLADQFKPVVPWPHVEGVEVDLNSIRLKHGGANNPQNPDQQPNQKQVIQQQYVTFRPHTHTYNSPILKKGILGNFEPKEPEPPGVPGGPGEGAKPFVLGPEYKDAVQNSIKEFGFNMVASDMISLDRTISDIRHEECKYWHYDDRLLTSSVVIVFHNEGWSTLMRTVHSVIKRTPRKYLAEIVMIDDFSNKAHLKERLEDYIKQWNGLVKLFRNEKREGLIQARSIGAKKATKGQVLIYLDAHCEVGINWYAPLVAPISKDRTVCTVPLIDYIDGNEYTMEPQQGGDEDGLARGAWDWSLLWKRVPLSQREKAKRKHTTQPYRTVCTVPLIDSIHGQRFTIEPQGGGDTDGFARGAWDWSMLWKRIPLGDEEKKRRQTQTEPYRSPAMAGGLFAIERDFFFELGLYDPGLQIWGGENFEISYKIWQCGGQLLFVPCSRVGHIYRLQGWQGNPPPAHVGSSPTLKNYVRVVEVWWDDYKDYFYASRPETLTLAYGDISELKRFREEHRCKSFKWFMEEIAYDIPLHYPLPPKNVEWGEIRGFETSYCIDSMGHTNGGNVEIGPCHRMGGNQLFRINEANQLMQYDQCLTRGADNSAVIITHCDQNQHTEWKYFKDLHRFTHVLTGKCLDRSDLLHKVFIADCDTRINSQRMKRLISVVLLFVLVGHSRGWDDGSVLLRDVQVLTLYKGRYTSARRSSPVPQLQCVGGSAGCHSFIPEVVQCQNKGWDGVDVQWECKTDMDNTYRFGRIEVSCEGYSHPADPLILKGSCGLEYTLELTEEGRRRTQGSWGSQSGFKGFGDLGGFASSFFSGFSGNNHQHNQHNQQNHQSSYPSGSADSGGLLVLAVLLLLAYGVYKLFLSNNTTQWGQDGSQGGYPRDNHYGSTTGPAPPGFKPDFTGSAGANPGYGFHSDYTHRQQYPGGRAAPGTGGGFWTGMGTGGVLGYLFGHQSQVPGKRSDSDRPESPLDMSSALLHVSVPLALCAAAAHTGVFDGVSVELSYEHYAEQRVQHLPGFLAMPCNCLVNLTYVCVGLYWLLRRGGGREPRQARYLRQVFCVMALLYAPVQWTRLAVLRRAPAVLDQWVTLPIFAWVPAWIHFIERGPAKWRARHAAALELVSVLSYGLALLHERGFEAALACHVALAAYKGVRVQLRHGDGRTRGYLLLAMCSCAGFVVLKLLDHWLAQFRLFRRLTGHFWSKVCDALQFHFSFCFLTALTQRAQEKTAE</sequence>
<evidence type="ECO:0000313" key="2">
    <source>
        <dbReference type="Proteomes" id="UP000831701"/>
    </source>
</evidence>
<accession>A0ACB8VA47</accession>
<dbReference type="Proteomes" id="UP000831701">
    <property type="component" value="Chromosome 23"/>
</dbReference>
<name>A0ACB8VA47_9TELE</name>